<keyword evidence="3" id="KW-1185">Reference proteome</keyword>
<gene>
    <name evidence="2" type="ORF">FGL98_21750</name>
</gene>
<dbReference type="RefSeq" id="WP_146320460.1">
    <property type="nucleotide sequence ID" value="NZ_VCQV01000044.1"/>
</dbReference>
<accession>A0A563DT34</accession>
<evidence type="ECO:0000313" key="3">
    <source>
        <dbReference type="Proteomes" id="UP000320244"/>
    </source>
</evidence>
<sequence>MAQVLSPAQWQPLQQAHQTRVDQATSMHRRRRADGRPHPVEDFLFTYYSHRPAALRRWHPGAGVRLAEAPSHADWRFYADADGAAYVDVGAFLAARSDTVVFVRDLLHATLARPAHLGCFGLHEWAMVYDTQQGGVRHSDWPLRLGHDGTDDVVRSHTVKCSHFDAFRFFTESARPLNTVAPTRDTQVAMEQPGCLHGGMDVYKWCYKLTPIVPSDLTMDAFDLAREIRGLDMRAAPYDLRELGYEPIRIETAQGKAEYVRRQREFSQRANTLRRRLIDVCDQILPR</sequence>
<name>A0A563DT34_9MICO</name>
<organism evidence="2 3">
    <name type="scientific">Leekyejoonella antrihumi</name>
    <dbReference type="NCBI Taxonomy" id="1660198"/>
    <lineage>
        <taxon>Bacteria</taxon>
        <taxon>Bacillati</taxon>
        <taxon>Actinomycetota</taxon>
        <taxon>Actinomycetes</taxon>
        <taxon>Micrococcales</taxon>
        <taxon>Dermacoccaceae</taxon>
        <taxon>Leekyejoonella</taxon>
    </lineage>
</organism>
<dbReference type="Proteomes" id="UP000320244">
    <property type="component" value="Unassembled WGS sequence"/>
</dbReference>
<evidence type="ECO:0000313" key="2">
    <source>
        <dbReference type="EMBL" id="TWP33319.1"/>
    </source>
</evidence>
<protein>
    <submittedName>
        <fullName evidence="2">3-methyladenine DNA glycosylase</fullName>
    </submittedName>
</protein>
<reference evidence="2 3" key="1">
    <citation type="submission" date="2019-05" db="EMBL/GenBank/DDBJ databases">
        <authorList>
            <person name="Lee S.D."/>
        </authorList>
    </citation>
    <scope>NUCLEOTIDE SEQUENCE [LARGE SCALE GENOMIC DNA]</scope>
    <source>
        <strain evidence="2 3">C5-26</strain>
    </source>
</reference>
<dbReference type="AlphaFoldDB" id="A0A563DT34"/>
<dbReference type="OrthoDB" id="9790578at2"/>
<feature type="region of interest" description="Disordered" evidence="1">
    <location>
        <begin position="1"/>
        <end position="35"/>
    </location>
</feature>
<proteinExistence type="predicted"/>
<reference evidence="2 3" key="2">
    <citation type="submission" date="2019-08" db="EMBL/GenBank/DDBJ databases">
        <title>Jejuicoccus antrihumi gen. nov., sp. nov., a new member of the family Dermacoccaceae isolated from a cave.</title>
        <authorList>
            <person name="Schumann P."/>
            <person name="Kim I.S."/>
        </authorList>
    </citation>
    <scope>NUCLEOTIDE SEQUENCE [LARGE SCALE GENOMIC DNA]</scope>
    <source>
        <strain evidence="2 3">C5-26</strain>
    </source>
</reference>
<evidence type="ECO:0000256" key="1">
    <source>
        <dbReference type="SAM" id="MobiDB-lite"/>
    </source>
</evidence>
<comment type="caution">
    <text evidence="2">The sequence shown here is derived from an EMBL/GenBank/DDBJ whole genome shotgun (WGS) entry which is preliminary data.</text>
</comment>
<dbReference type="EMBL" id="VCQV01000044">
    <property type="protein sequence ID" value="TWP33319.1"/>
    <property type="molecule type" value="Genomic_DNA"/>
</dbReference>
<feature type="compositionally biased region" description="Polar residues" evidence="1">
    <location>
        <begin position="1"/>
        <end position="26"/>
    </location>
</feature>